<evidence type="ECO:0000313" key="6">
    <source>
        <dbReference type="EMBL" id="EST09535.1"/>
    </source>
</evidence>
<evidence type="ECO:0000256" key="1">
    <source>
        <dbReference type="ARBA" id="ARBA00005184"/>
    </source>
</evidence>
<dbReference type="GO" id="GO:0042545">
    <property type="term" value="P:cell wall modification"/>
    <property type="evidence" value="ECO:0007669"/>
    <property type="project" value="InterPro"/>
</dbReference>
<dbReference type="InterPro" id="IPR036291">
    <property type="entry name" value="NAD(P)-bd_dom_sf"/>
</dbReference>
<sequence length="490" mass="53510">MASAPLSIFVIGGHGKVALHFTRIAASRGHKVFSMIRQPEHASDLPTGSSADTVQPVVASLEQSSVSDIASLFTKYSPNVVLFAAGAGGKGGPERTKAVDEQGAIKVFDALEQSGIAKSTDFRRFLLVSAIDVRDKTKPPPAWYQQPDLERSEKTRKAIGAYMDAKYAADKNLSERSSFPWFVLRPGGLLDEPGTGKVALGVHQSLVHSIPREDVAATLVEIAQLPKGQGDGLMLDLLAGDNDIPTSVKEAIERGAPHPISNFKAYNIDFVQRQYQRGQLITTYQLGPAAALCVEKANASFYSCSFSSYQDTLYVGPASQAFFFKSTVKGMTDQLYGMGKAWFERTLLLSRACGGGITAWRGDPNDAKVGVYILNSHIARADDAIPLKKMHGKCYLGRPWNAKAHAVYLNTSMDGIVAKKGFRVWGREESNFDPRTTRFDEYGSTGAAGDVTGRNMTLDRILTREQASRITIASVFGDTSWIDWKRVWER</sequence>
<name>V5EVP3_KALBG</name>
<evidence type="ECO:0000256" key="2">
    <source>
        <dbReference type="ARBA" id="ARBA00022801"/>
    </source>
</evidence>
<organism evidence="6 7">
    <name type="scientific">Kalmanozyma brasiliensis (strain GHG001)</name>
    <name type="common">Yeast</name>
    <name type="synonym">Pseudozyma brasiliensis</name>
    <dbReference type="NCBI Taxonomy" id="1365824"/>
    <lineage>
        <taxon>Eukaryota</taxon>
        <taxon>Fungi</taxon>
        <taxon>Dikarya</taxon>
        <taxon>Basidiomycota</taxon>
        <taxon>Ustilaginomycotina</taxon>
        <taxon>Ustilaginomycetes</taxon>
        <taxon>Ustilaginales</taxon>
        <taxon>Ustilaginaceae</taxon>
        <taxon>Kalmanozyma</taxon>
    </lineage>
</organism>
<evidence type="ECO:0000259" key="5">
    <source>
        <dbReference type="Pfam" id="PF13460"/>
    </source>
</evidence>
<dbReference type="EMBL" id="KI545852">
    <property type="protein sequence ID" value="EST09535.1"/>
    <property type="molecule type" value="Genomic_DNA"/>
</dbReference>
<dbReference type="SUPFAM" id="SSF51126">
    <property type="entry name" value="Pectin lyase-like"/>
    <property type="match status" value="1"/>
</dbReference>
<gene>
    <name evidence="6" type="ORF">PSEUBRA_SCAF10g05491</name>
</gene>
<dbReference type="eggNOG" id="KOG1203">
    <property type="taxonomic scope" value="Eukaryota"/>
</dbReference>
<dbReference type="InterPro" id="IPR012334">
    <property type="entry name" value="Pectin_lyas_fold"/>
</dbReference>
<keyword evidence="3" id="KW-0063">Aspartyl esterase</keyword>
<dbReference type="Gene3D" id="3.40.50.720">
    <property type="entry name" value="NAD(P)-binding Rossmann-like Domain"/>
    <property type="match status" value="1"/>
</dbReference>
<dbReference type="CDD" id="cd05243">
    <property type="entry name" value="SDR_a5"/>
    <property type="match status" value="1"/>
</dbReference>
<feature type="domain" description="NAD(P)-binding" evidence="5">
    <location>
        <begin position="12"/>
        <end position="224"/>
    </location>
</feature>
<protein>
    <submittedName>
        <fullName evidence="6">Uncharacterized protein</fullName>
    </submittedName>
</protein>
<comment type="pathway">
    <text evidence="1">Glycan metabolism; pectin degradation; 2-dehydro-3-deoxy-D-gluconate from pectin: step 1/5.</text>
</comment>
<dbReference type="AlphaFoldDB" id="V5EVP3"/>
<dbReference type="PANTHER" id="PTHR15020:SF50">
    <property type="entry name" value="UPF0659 PROTEIN YMR090W"/>
    <property type="match status" value="1"/>
</dbReference>
<keyword evidence="7" id="KW-1185">Reference proteome</keyword>
<dbReference type="Pfam" id="PF13460">
    <property type="entry name" value="NAD_binding_10"/>
    <property type="match status" value="1"/>
</dbReference>
<dbReference type="HOGENOM" id="CLU_025804_0_0_1"/>
<evidence type="ECO:0000256" key="3">
    <source>
        <dbReference type="ARBA" id="ARBA00023085"/>
    </source>
</evidence>
<keyword evidence="2" id="KW-0378">Hydrolase</keyword>
<dbReference type="InterPro" id="IPR000070">
    <property type="entry name" value="Pectinesterase_cat"/>
</dbReference>
<dbReference type="Pfam" id="PF01095">
    <property type="entry name" value="Pectinesterase"/>
    <property type="match status" value="1"/>
</dbReference>
<dbReference type="GO" id="GO:0045490">
    <property type="term" value="P:pectin catabolic process"/>
    <property type="evidence" value="ECO:0007669"/>
    <property type="project" value="UniProtKB-UniPathway"/>
</dbReference>
<dbReference type="GO" id="GO:0030599">
    <property type="term" value="F:pectinesterase activity"/>
    <property type="evidence" value="ECO:0007669"/>
    <property type="project" value="InterPro"/>
</dbReference>
<evidence type="ECO:0000313" key="7">
    <source>
        <dbReference type="Proteomes" id="UP000019377"/>
    </source>
</evidence>
<accession>V5EVP3</accession>
<evidence type="ECO:0000259" key="4">
    <source>
        <dbReference type="Pfam" id="PF01095"/>
    </source>
</evidence>
<proteinExistence type="predicted"/>
<reference evidence="7" key="1">
    <citation type="journal article" date="2013" name="Genome Announc.">
        <title>Draft genome sequence of Pseudozyma brasiliensis sp. nov. strain GHG001, a high producer of endo-1,4-xylanase isolated from an insect pest of sugarcane.</title>
        <authorList>
            <person name="Oliveira J.V.D.C."/>
            <person name="dos Santos R.A.C."/>
            <person name="Borges T.A."/>
            <person name="Riano-Pachon D.M."/>
            <person name="Goldman G.H."/>
        </authorList>
    </citation>
    <scope>NUCLEOTIDE SEQUENCE [LARGE SCALE GENOMIC DNA]</scope>
    <source>
        <strain evidence="7">GHG001</strain>
    </source>
</reference>
<dbReference type="Gene3D" id="2.160.20.10">
    <property type="entry name" value="Single-stranded right-handed beta-helix, Pectin lyase-like"/>
    <property type="match status" value="1"/>
</dbReference>
<dbReference type="InterPro" id="IPR011050">
    <property type="entry name" value="Pectin_lyase_fold/virulence"/>
</dbReference>
<dbReference type="PANTHER" id="PTHR15020">
    <property type="entry name" value="FLAVIN REDUCTASE-RELATED"/>
    <property type="match status" value="1"/>
</dbReference>
<dbReference type="STRING" id="1365824.V5EVP3"/>
<feature type="domain" description="Pectinesterase catalytic" evidence="4">
    <location>
        <begin position="288"/>
        <end position="474"/>
    </location>
</feature>
<dbReference type="OrthoDB" id="10254604at2759"/>
<dbReference type="InterPro" id="IPR016040">
    <property type="entry name" value="NAD(P)-bd_dom"/>
</dbReference>
<dbReference type="Proteomes" id="UP000019377">
    <property type="component" value="Unassembled WGS sequence"/>
</dbReference>
<dbReference type="SUPFAM" id="SSF51735">
    <property type="entry name" value="NAD(P)-binding Rossmann-fold domains"/>
    <property type="match status" value="1"/>
</dbReference>
<dbReference type="UniPathway" id="UPA00545">
    <property type="reaction ID" value="UER00823"/>
</dbReference>